<evidence type="ECO:0000313" key="2">
    <source>
        <dbReference type="Proteomes" id="UP000187203"/>
    </source>
</evidence>
<keyword evidence="2" id="KW-1185">Reference proteome</keyword>
<protein>
    <submittedName>
        <fullName evidence="1">Phytosulfokine receptor 2-like protein</fullName>
    </submittedName>
</protein>
<dbReference type="Proteomes" id="UP000187203">
    <property type="component" value="Unassembled WGS sequence"/>
</dbReference>
<gene>
    <name evidence="1" type="ORF">COLO4_04578</name>
</gene>
<organism evidence="1 2">
    <name type="scientific">Corchorus olitorius</name>
    <dbReference type="NCBI Taxonomy" id="93759"/>
    <lineage>
        <taxon>Eukaryota</taxon>
        <taxon>Viridiplantae</taxon>
        <taxon>Streptophyta</taxon>
        <taxon>Embryophyta</taxon>
        <taxon>Tracheophyta</taxon>
        <taxon>Spermatophyta</taxon>
        <taxon>Magnoliopsida</taxon>
        <taxon>eudicotyledons</taxon>
        <taxon>Gunneridae</taxon>
        <taxon>Pentapetalae</taxon>
        <taxon>rosids</taxon>
        <taxon>malvids</taxon>
        <taxon>Malvales</taxon>
        <taxon>Malvaceae</taxon>
        <taxon>Grewioideae</taxon>
        <taxon>Apeibeae</taxon>
        <taxon>Corchorus</taxon>
    </lineage>
</organism>
<dbReference type="AlphaFoldDB" id="A0A1R3KTI7"/>
<sequence length="81" mass="9517">MVRGEIFWIRETSFGQLESHRPLESLKRKTLSWQRVGHHRTEPFQEGLDILAPIEVCHLSNGFWYGLLFPPFLNIIASVPW</sequence>
<accession>A0A1R3KTI7</accession>
<evidence type="ECO:0000313" key="1">
    <source>
        <dbReference type="EMBL" id="OMP10357.1"/>
    </source>
</evidence>
<name>A0A1R3KTI7_9ROSI</name>
<dbReference type="EMBL" id="AWUE01011882">
    <property type="protein sequence ID" value="OMP10357.1"/>
    <property type="molecule type" value="Genomic_DNA"/>
</dbReference>
<keyword evidence="1" id="KW-0675">Receptor</keyword>
<comment type="caution">
    <text evidence="1">The sequence shown here is derived from an EMBL/GenBank/DDBJ whole genome shotgun (WGS) entry which is preliminary data.</text>
</comment>
<reference evidence="2" key="1">
    <citation type="submission" date="2013-09" db="EMBL/GenBank/DDBJ databases">
        <title>Corchorus olitorius genome sequencing.</title>
        <authorList>
            <person name="Alam M."/>
            <person name="Haque M.S."/>
            <person name="Islam M.S."/>
            <person name="Emdad E.M."/>
            <person name="Islam M.M."/>
            <person name="Ahmed B."/>
            <person name="Halim A."/>
            <person name="Hossen Q.M.M."/>
            <person name="Hossain M.Z."/>
            <person name="Ahmed R."/>
            <person name="Khan M.M."/>
            <person name="Islam R."/>
            <person name="Rashid M.M."/>
            <person name="Khan S.A."/>
            <person name="Rahman M.S."/>
            <person name="Alam M."/>
            <person name="Yahiya A.S."/>
            <person name="Khan M.S."/>
            <person name="Azam M.S."/>
            <person name="Haque T."/>
            <person name="Lashkar M.Z.H."/>
            <person name="Akhand A.I."/>
            <person name="Morshed G."/>
            <person name="Roy S."/>
            <person name="Uddin K.S."/>
            <person name="Rabeya T."/>
            <person name="Hossain A.S."/>
            <person name="Chowdhury A."/>
            <person name="Snigdha A.R."/>
            <person name="Mortoza M.S."/>
            <person name="Matin S.A."/>
            <person name="Hoque S.M.E."/>
            <person name="Islam M.K."/>
            <person name="Roy D.K."/>
            <person name="Haider R."/>
            <person name="Moosa M.M."/>
            <person name="Elias S.M."/>
            <person name="Hasan A.M."/>
            <person name="Jahan S."/>
            <person name="Shafiuddin M."/>
            <person name="Mahmood N."/>
            <person name="Shommy N.S."/>
        </authorList>
    </citation>
    <scope>NUCLEOTIDE SEQUENCE [LARGE SCALE GENOMIC DNA]</scope>
    <source>
        <strain evidence="2">cv. O-4</strain>
    </source>
</reference>
<proteinExistence type="predicted"/>